<dbReference type="Gene3D" id="3.20.20.80">
    <property type="entry name" value="Glycosidases"/>
    <property type="match status" value="1"/>
</dbReference>
<dbReference type="AlphaFoldDB" id="K1RPA8"/>
<evidence type="ECO:0000313" key="1">
    <source>
        <dbReference type="EMBL" id="EKC47173.1"/>
    </source>
</evidence>
<protein>
    <submittedName>
        <fullName evidence="1">Secreted protein</fullName>
    </submittedName>
</protein>
<comment type="caution">
    <text evidence="1">The sequence shown here is derived from an EMBL/GenBank/DDBJ whole genome shotgun (WGS) entry which is preliminary data.</text>
</comment>
<accession>K1RPA8</accession>
<name>K1RPA8_9ZZZZ</name>
<sequence length="111" mass="12405">MKRLVCVILSAALLFCLSSCGQKPKIRREIDNSKLLRVSEDGYLTDGSDNGIQLRGVNFGGWLLQETWMCPVMSLDRSLTVKGGTDDGWAELDTLNKFTLLFGEEKTDRAF</sequence>
<reference evidence="1" key="1">
    <citation type="journal article" date="2013" name="Environ. Microbiol.">
        <title>Microbiota from the distal guts of lean and obese adolescents exhibit partial functional redundancy besides clear differences in community structure.</title>
        <authorList>
            <person name="Ferrer M."/>
            <person name="Ruiz A."/>
            <person name="Lanza F."/>
            <person name="Haange S.B."/>
            <person name="Oberbach A."/>
            <person name="Till H."/>
            <person name="Bargiela R."/>
            <person name="Campoy C."/>
            <person name="Segura M.T."/>
            <person name="Richter M."/>
            <person name="von Bergen M."/>
            <person name="Seifert J."/>
            <person name="Suarez A."/>
        </authorList>
    </citation>
    <scope>NUCLEOTIDE SEQUENCE</scope>
</reference>
<proteinExistence type="predicted"/>
<organism evidence="1">
    <name type="scientific">human gut metagenome</name>
    <dbReference type="NCBI Taxonomy" id="408170"/>
    <lineage>
        <taxon>unclassified sequences</taxon>
        <taxon>metagenomes</taxon>
        <taxon>organismal metagenomes</taxon>
    </lineage>
</organism>
<dbReference type="EMBL" id="AJWZ01010888">
    <property type="protein sequence ID" value="EKC47173.1"/>
    <property type="molecule type" value="Genomic_DNA"/>
</dbReference>
<gene>
    <name evidence="1" type="ORF">OBE_15838</name>
</gene>